<dbReference type="InterPro" id="IPR018392">
    <property type="entry name" value="LysM"/>
</dbReference>
<dbReference type="PANTHER" id="PTHR33734:SF22">
    <property type="entry name" value="MEMBRANE-BOUND LYTIC MUREIN TRANSGLYCOSYLASE D"/>
    <property type="match status" value="1"/>
</dbReference>
<feature type="signal peptide" evidence="1">
    <location>
        <begin position="1"/>
        <end position="24"/>
    </location>
</feature>
<dbReference type="AlphaFoldDB" id="A0A1H9NZY8"/>
<keyword evidence="4" id="KW-1185">Reference proteome</keyword>
<reference evidence="4" key="1">
    <citation type="submission" date="2016-10" db="EMBL/GenBank/DDBJ databases">
        <authorList>
            <person name="Varghese N."/>
            <person name="Submissions S."/>
        </authorList>
    </citation>
    <scope>NUCLEOTIDE SEQUENCE [LARGE SCALE GENOMIC DNA]</scope>
    <source>
        <strain evidence="4">S9</strain>
    </source>
</reference>
<evidence type="ECO:0000256" key="1">
    <source>
        <dbReference type="SAM" id="SignalP"/>
    </source>
</evidence>
<organism evidence="3 4">
    <name type="scientific">Salipaludibacillus aurantiacus</name>
    <dbReference type="NCBI Taxonomy" id="1601833"/>
    <lineage>
        <taxon>Bacteria</taxon>
        <taxon>Bacillati</taxon>
        <taxon>Bacillota</taxon>
        <taxon>Bacilli</taxon>
        <taxon>Bacillales</taxon>
        <taxon>Bacillaceae</taxon>
    </lineage>
</organism>
<feature type="domain" description="LysM" evidence="2">
    <location>
        <begin position="73"/>
        <end position="116"/>
    </location>
</feature>
<dbReference type="EMBL" id="FOGT01000001">
    <property type="protein sequence ID" value="SER41377.1"/>
    <property type="molecule type" value="Genomic_DNA"/>
</dbReference>
<evidence type="ECO:0000313" key="4">
    <source>
        <dbReference type="Proteomes" id="UP000198571"/>
    </source>
</evidence>
<feature type="domain" description="LysM" evidence="2">
    <location>
        <begin position="25"/>
        <end position="68"/>
    </location>
</feature>
<proteinExistence type="predicted"/>
<dbReference type="InterPro" id="IPR042047">
    <property type="entry name" value="SleB_dom1"/>
</dbReference>
<dbReference type="Gene3D" id="1.10.10.2520">
    <property type="entry name" value="Cell wall hydrolase SleB, domain 1"/>
    <property type="match status" value="1"/>
</dbReference>
<dbReference type="Proteomes" id="UP000198571">
    <property type="component" value="Unassembled WGS sequence"/>
</dbReference>
<dbReference type="Gene3D" id="6.20.240.60">
    <property type="match status" value="1"/>
</dbReference>
<dbReference type="SUPFAM" id="SSF54106">
    <property type="entry name" value="LysM domain"/>
    <property type="match status" value="2"/>
</dbReference>
<feature type="chain" id="PRO_5011440496" evidence="1">
    <location>
        <begin position="25"/>
        <end position="250"/>
    </location>
</feature>
<dbReference type="Pfam" id="PF01476">
    <property type="entry name" value="LysM"/>
    <property type="match status" value="2"/>
</dbReference>
<name>A0A1H9NZY8_9BACI</name>
<dbReference type="GO" id="GO:0008932">
    <property type="term" value="F:lytic endotransglycosylase activity"/>
    <property type="evidence" value="ECO:0007669"/>
    <property type="project" value="TreeGrafter"/>
</dbReference>
<accession>A0A1H9NZY8</accession>
<dbReference type="InterPro" id="IPR036779">
    <property type="entry name" value="LysM_dom_sf"/>
</dbReference>
<protein>
    <submittedName>
        <fullName evidence="3">N-acetylmuramoyl-L-alanine amidase</fullName>
    </submittedName>
</protein>
<gene>
    <name evidence="3" type="ORF">SAMN05518684_10179</name>
</gene>
<evidence type="ECO:0000259" key="2">
    <source>
        <dbReference type="PROSITE" id="PS51782"/>
    </source>
</evidence>
<keyword evidence="1" id="KW-0732">Signal</keyword>
<dbReference type="SMART" id="SM00257">
    <property type="entry name" value="LysM"/>
    <property type="match status" value="2"/>
</dbReference>
<dbReference type="Pfam" id="PF07486">
    <property type="entry name" value="Hydrolase_2"/>
    <property type="match status" value="1"/>
</dbReference>
<evidence type="ECO:0000313" key="3">
    <source>
        <dbReference type="EMBL" id="SER41377.1"/>
    </source>
</evidence>
<dbReference type="PANTHER" id="PTHR33734">
    <property type="entry name" value="LYSM DOMAIN-CONTAINING GPI-ANCHORED PROTEIN 2"/>
    <property type="match status" value="1"/>
</dbReference>
<dbReference type="RefSeq" id="WP_093047033.1">
    <property type="nucleotide sequence ID" value="NZ_FOGT01000001.1"/>
</dbReference>
<dbReference type="STRING" id="1601833.SAMN05518684_10179"/>
<dbReference type="PROSITE" id="PS51782">
    <property type="entry name" value="LYSM"/>
    <property type="match status" value="2"/>
</dbReference>
<dbReference type="InterPro" id="IPR011105">
    <property type="entry name" value="Cell_wall_hydrolase_SleB"/>
</dbReference>
<dbReference type="OrthoDB" id="9785345at2"/>
<dbReference type="CDD" id="cd00118">
    <property type="entry name" value="LysM"/>
    <property type="match status" value="2"/>
</dbReference>
<dbReference type="Gene3D" id="3.10.350.10">
    <property type="entry name" value="LysM domain"/>
    <property type="match status" value="2"/>
</dbReference>
<dbReference type="GO" id="GO:0016787">
    <property type="term" value="F:hydrolase activity"/>
    <property type="evidence" value="ECO:0007669"/>
    <property type="project" value="InterPro"/>
</dbReference>
<sequence>MKKWMFSIALAGVLLFTSHNGVSASTYEVRSGDSLWTIGQNYGVTAEALRRENNLSSNMIYPGQSLSIPGGSVTHTVRHGETLWIIANRYGVTVSQLRGWNGLSGSAIYPGQSLTINKAAPASQAYSSQEKELLARLVHAEARGEPYKGKVAVAAVVLNRTAHPDFPSSISGVVYETYGSGNIYAFEPVQNGEIYRAADREAIRAVEDAVNGYDPTNGAVYFYNPATATSNWVNNLTVSQRIGNHVFARQ</sequence>